<keyword evidence="3" id="KW-1185">Reference proteome</keyword>
<organism evidence="2 3">
    <name type="scientific">Lachancea mirantina</name>
    <dbReference type="NCBI Taxonomy" id="1230905"/>
    <lineage>
        <taxon>Eukaryota</taxon>
        <taxon>Fungi</taxon>
        <taxon>Dikarya</taxon>
        <taxon>Ascomycota</taxon>
        <taxon>Saccharomycotina</taxon>
        <taxon>Saccharomycetes</taxon>
        <taxon>Saccharomycetales</taxon>
        <taxon>Saccharomycetaceae</taxon>
        <taxon>Lachancea</taxon>
    </lineage>
</organism>
<reference evidence="2 3" key="1">
    <citation type="submission" date="2016-03" db="EMBL/GenBank/DDBJ databases">
        <authorList>
            <person name="Devillers H."/>
        </authorList>
    </citation>
    <scope>NUCLEOTIDE SEQUENCE [LARGE SCALE GENOMIC DNA]</scope>
    <source>
        <strain evidence="2">CBS 11717</strain>
    </source>
</reference>
<dbReference type="Proteomes" id="UP000191024">
    <property type="component" value="Chromosome G"/>
</dbReference>
<feature type="transmembrane region" description="Helical" evidence="1">
    <location>
        <begin position="45"/>
        <end position="70"/>
    </location>
</feature>
<feature type="transmembrane region" description="Helical" evidence="1">
    <location>
        <begin position="206"/>
        <end position="229"/>
    </location>
</feature>
<proteinExistence type="predicted"/>
<evidence type="ECO:0000256" key="1">
    <source>
        <dbReference type="SAM" id="Phobius"/>
    </source>
</evidence>
<keyword evidence="1" id="KW-0812">Transmembrane</keyword>
<keyword evidence="1" id="KW-1133">Transmembrane helix</keyword>
<protein>
    <submittedName>
        <fullName evidence="2">LAMI_0G08328g1_1</fullName>
    </submittedName>
</protein>
<dbReference type="EMBL" id="LT598469">
    <property type="protein sequence ID" value="SCV00948.1"/>
    <property type="molecule type" value="Genomic_DNA"/>
</dbReference>
<evidence type="ECO:0000313" key="3">
    <source>
        <dbReference type="Proteomes" id="UP000191024"/>
    </source>
</evidence>
<accession>A0A1G4K9V2</accession>
<sequence>MADFRNSLEAAEEAVLPFDEFQKRYSCNCKSCLCGRKFKVWVPRLFFIGFLVPLSWLTLLGIWFCVRYWLEHVVAFPVLPEEEFPTIYELHSGAQKACVSVRKGQRDGDNYASKGSREFYQHSSKELNPRVQSWGVVENKWTQDEATLPVGSESAIRQYSGKPEPCPNTAAQLNQMLQNSRTMMLATVAADVLHSHDRMRRYYDLWFFRLWASSSAYILIVVFVVLIAFKSIVSSPGMALPTSH</sequence>
<evidence type="ECO:0000313" key="2">
    <source>
        <dbReference type="EMBL" id="SCV00948.1"/>
    </source>
</evidence>
<dbReference type="STRING" id="1230905.A0A1G4K9V2"/>
<dbReference type="AlphaFoldDB" id="A0A1G4K9V2"/>
<dbReference type="OrthoDB" id="4035013at2759"/>
<name>A0A1G4K9V2_9SACH</name>
<gene>
    <name evidence="2" type="ORF">LAMI_0G08328G</name>
</gene>
<keyword evidence="1" id="KW-0472">Membrane</keyword>